<evidence type="ECO:0008006" key="2">
    <source>
        <dbReference type="Google" id="ProtNLM"/>
    </source>
</evidence>
<evidence type="ECO:0000313" key="1">
    <source>
        <dbReference type="EMBL" id="KKK55509.1"/>
    </source>
</evidence>
<proteinExistence type="predicted"/>
<protein>
    <recommendedName>
        <fullName evidence="2">HTH cro/C1-type domain-containing protein</fullName>
    </recommendedName>
</protein>
<reference evidence="1" key="1">
    <citation type="journal article" date="2015" name="Nature">
        <title>Complex archaea that bridge the gap between prokaryotes and eukaryotes.</title>
        <authorList>
            <person name="Spang A."/>
            <person name="Saw J.H."/>
            <person name="Jorgensen S.L."/>
            <person name="Zaremba-Niedzwiedzka K."/>
            <person name="Martijn J."/>
            <person name="Lind A.E."/>
            <person name="van Eijk R."/>
            <person name="Schleper C."/>
            <person name="Guy L."/>
            <person name="Ettema T.J."/>
        </authorList>
    </citation>
    <scope>NUCLEOTIDE SEQUENCE</scope>
</reference>
<comment type="caution">
    <text evidence="1">The sequence shown here is derived from an EMBL/GenBank/DDBJ whole genome shotgun (WGS) entry which is preliminary data.</text>
</comment>
<sequence>ERRDAQIRELKEAGLTNNELASSAGLAPRSIQRILA</sequence>
<name>A0A0F8YMY2_9ZZZZ</name>
<organism evidence="1">
    <name type="scientific">marine sediment metagenome</name>
    <dbReference type="NCBI Taxonomy" id="412755"/>
    <lineage>
        <taxon>unclassified sequences</taxon>
        <taxon>metagenomes</taxon>
        <taxon>ecological metagenomes</taxon>
    </lineage>
</organism>
<feature type="non-terminal residue" evidence="1">
    <location>
        <position position="1"/>
    </location>
</feature>
<gene>
    <name evidence="1" type="ORF">LCGC14_3073810</name>
</gene>
<accession>A0A0F8YMY2</accession>
<dbReference type="AlphaFoldDB" id="A0A0F8YMY2"/>
<dbReference type="EMBL" id="LAZR01065454">
    <property type="protein sequence ID" value="KKK55509.1"/>
    <property type="molecule type" value="Genomic_DNA"/>
</dbReference>